<dbReference type="InterPro" id="IPR002957">
    <property type="entry name" value="Keratin_I"/>
</dbReference>
<feature type="domain" description="IF rod" evidence="15">
    <location>
        <begin position="108"/>
        <end position="419"/>
    </location>
</feature>
<keyword evidence="7" id="KW-0539">Nucleus</keyword>
<dbReference type="FunFam" id="1.20.5.500:FF:000001">
    <property type="entry name" value="Type II keratin 23"/>
    <property type="match status" value="1"/>
</dbReference>
<dbReference type="PROSITE" id="PS00226">
    <property type="entry name" value="IF_ROD_1"/>
    <property type="match status" value="1"/>
</dbReference>
<feature type="compositionally biased region" description="Polar residues" evidence="14">
    <location>
        <begin position="1"/>
        <end position="14"/>
    </location>
</feature>
<dbReference type="PRINTS" id="PR01248">
    <property type="entry name" value="TYPE1KERATIN"/>
</dbReference>
<evidence type="ECO:0000256" key="5">
    <source>
        <dbReference type="ARBA" id="ARBA00022754"/>
    </source>
</evidence>
<keyword evidence="4" id="KW-0416">Keratin</keyword>
<evidence type="ECO:0000256" key="3">
    <source>
        <dbReference type="ARBA" id="ARBA00022490"/>
    </source>
</evidence>
<organism evidence="16 17">
    <name type="scientific">Salvator merianae</name>
    <name type="common">Argentine black and white tegu</name>
    <name type="synonym">Tupinambis merianae</name>
    <dbReference type="NCBI Taxonomy" id="96440"/>
    <lineage>
        <taxon>Eukaryota</taxon>
        <taxon>Metazoa</taxon>
        <taxon>Chordata</taxon>
        <taxon>Craniata</taxon>
        <taxon>Vertebrata</taxon>
        <taxon>Euteleostomi</taxon>
        <taxon>Lepidosauria</taxon>
        <taxon>Squamata</taxon>
        <taxon>Bifurcata</taxon>
        <taxon>Unidentata</taxon>
        <taxon>Episquamata</taxon>
        <taxon>Laterata</taxon>
        <taxon>Teiioidea</taxon>
        <taxon>Teiidae</taxon>
        <taxon>Salvator</taxon>
    </lineage>
</organism>
<dbReference type="OMA" id="MASTTIC"/>
<protein>
    <recommendedName>
        <fullName evidence="9">Keratin, type I cytoskeletal 14</fullName>
    </recommendedName>
    <alternativeName>
        <fullName evidence="10">Cytokeratin-14</fullName>
    </alternativeName>
    <alternativeName>
        <fullName evidence="11">Keratin-14</fullName>
    </alternativeName>
</protein>
<dbReference type="GO" id="GO:0005737">
    <property type="term" value="C:cytoplasm"/>
    <property type="evidence" value="ECO:0007669"/>
    <property type="project" value="UniProtKB-SubCell"/>
</dbReference>
<evidence type="ECO:0000256" key="14">
    <source>
        <dbReference type="SAM" id="MobiDB-lite"/>
    </source>
</evidence>
<dbReference type="Proteomes" id="UP000694421">
    <property type="component" value="Unplaced"/>
</dbReference>
<evidence type="ECO:0000256" key="7">
    <source>
        <dbReference type="ARBA" id="ARBA00023242"/>
    </source>
</evidence>
<name>A0A8D0DK55_SALMN</name>
<feature type="coiled-coil region" evidence="13">
    <location>
        <begin position="317"/>
        <end position="418"/>
    </location>
</feature>
<feature type="coiled-coil region" evidence="13">
    <location>
        <begin position="218"/>
        <end position="245"/>
    </location>
</feature>
<evidence type="ECO:0000256" key="9">
    <source>
        <dbReference type="ARBA" id="ARBA00040326"/>
    </source>
</evidence>
<dbReference type="Gene3D" id="1.20.5.1160">
    <property type="entry name" value="Vasodilator-stimulated phosphoprotein"/>
    <property type="match status" value="1"/>
</dbReference>
<dbReference type="FunFam" id="1.20.5.170:FF:000002">
    <property type="entry name" value="Type I keratin KA11"/>
    <property type="match status" value="1"/>
</dbReference>
<dbReference type="Pfam" id="PF00038">
    <property type="entry name" value="Filament"/>
    <property type="match status" value="1"/>
</dbReference>
<evidence type="ECO:0000256" key="1">
    <source>
        <dbReference type="ARBA" id="ARBA00004123"/>
    </source>
</evidence>
<comment type="subcellular location">
    <subcellularLocation>
        <location evidence="2">Cytoplasm</location>
    </subcellularLocation>
    <subcellularLocation>
        <location evidence="1">Nucleus</location>
    </subcellularLocation>
</comment>
<evidence type="ECO:0000256" key="8">
    <source>
        <dbReference type="ARBA" id="ARBA00037229"/>
    </source>
</evidence>
<dbReference type="GeneTree" id="ENSGT00940000154403"/>
<accession>A0A8D0DK55</accession>
<dbReference type="FunFam" id="1.20.5.1160:FF:000002">
    <property type="entry name" value="Type I keratin 10"/>
    <property type="match status" value="1"/>
</dbReference>
<sequence>MATTIRQHTPSSSVKGPVTFGGGSSSRVSSAHLGWGYRSPSIHGGAGSISVSSSCYVSGVGSAVGGGYGGSYCSTLGGGFIGGLGGGFGEGLGGGFVAGGDVLLGGGEKETMQNLNNRLAAYLDKVRALEEANAELEIKIREWHMKQRPGPDHDYSPYFKTIEDLRNKILAATTQNANVLLQIDNAKMTADDFRTKYETEQALRLSVESDTNGLSRVLDELTLTIGDLEREAERLREELIFLGTNHEEEMRVLRSQIGREITVEMDAAPGADLTKVLEEIHELYESLAKNNLRDVEQWFLSKTEELNREVAHHTEELLTGKSEITELRRNIQALEIELQSQLCMKVTLEGTLADPEARYGSQLAQLQTLISGVEEQLADLRCDLERQNQEYKFLLDVKTRLEQEISTYRHLLEGEEAQYVQGVKIIVGHEMWKMGFCPVIGIRES</sequence>
<evidence type="ECO:0000313" key="17">
    <source>
        <dbReference type="Proteomes" id="UP000694421"/>
    </source>
</evidence>
<evidence type="ECO:0000256" key="6">
    <source>
        <dbReference type="ARBA" id="ARBA00023054"/>
    </source>
</evidence>
<evidence type="ECO:0000256" key="2">
    <source>
        <dbReference type="ARBA" id="ARBA00004496"/>
    </source>
</evidence>
<dbReference type="GO" id="GO:0005634">
    <property type="term" value="C:nucleus"/>
    <property type="evidence" value="ECO:0007669"/>
    <property type="project" value="UniProtKB-SubCell"/>
</dbReference>
<evidence type="ECO:0000256" key="12">
    <source>
        <dbReference type="RuleBase" id="RU000685"/>
    </source>
</evidence>
<evidence type="ECO:0000256" key="13">
    <source>
        <dbReference type="SAM" id="Coils"/>
    </source>
</evidence>
<dbReference type="GO" id="GO:0030855">
    <property type="term" value="P:epithelial cell differentiation"/>
    <property type="evidence" value="ECO:0007669"/>
    <property type="project" value="TreeGrafter"/>
</dbReference>
<evidence type="ECO:0000313" key="16">
    <source>
        <dbReference type="Ensembl" id="ENSSMRP00000003687.1"/>
    </source>
</evidence>
<dbReference type="GO" id="GO:0045095">
    <property type="term" value="C:keratin filament"/>
    <property type="evidence" value="ECO:0007669"/>
    <property type="project" value="TreeGrafter"/>
</dbReference>
<dbReference type="SUPFAM" id="SSF64593">
    <property type="entry name" value="Intermediate filament protein, coiled coil region"/>
    <property type="match status" value="2"/>
</dbReference>
<comment type="function">
    <text evidence="8">The nonhelical tail domain is involved in promoting KRT5-KRT14 filaments to self-organize into large bundles and enhances the mechanical properties involved in resilience of keratin intermediate filaments in vitro.</text>
</comment>
<dbReference type="InterPro" id="IPR039008">
    <property type="entry name" value="IF_rod_dom"/>
</dbReference>
<evidence type="ECO:0000256" key="11">
    <source>
        <dbReference type="ARBA" id="ARBA00042490"/>
    </source>
</evidence>
<dbReference type="PANTHER" id="PTHR23239:SF368">
    <property type="entry name" value="KERATIN, TYPE I CYTOSKELETAL 14"/>
    <property type="match status" value="1"/>
</dbReference>
<evidence type="ECO:0000256" key="10">
    <source>
        <dbReference type="ARBA" id="ARBA00041705"/>
    </source>
</evidence>
<feature type="region of interest" description="Disordered" evidence="14">
    <location>
        <begin position="1"/>
        <end position="21"/>
    </location>
</feature>
<proteinExistence type="inferred from homology"/>
<dbReference type="PROSITE" id="PS51842">
    <property type="entry name" value="IF_ROD_2"/>
    <property type="match status" value="1"/>
</dbReference>
<dbReference type="InterPro" id="IPR018039">
    <property type="entry name" value="IF_conserved"/>
</dbReference>
<evidence type="ECO:0000256" key="4">
    <source>
        <dbReference type="ARBA" id="ARBA00022744"/>
    </source>
</evidence>
<feature type="coiled-coil region" evidence="13">
    <location>
        <begin position="112"/>
        <end position="146"/>
    </location>
</feature>
<comment type="similarity">
    <text evidence="12">Belongs to the intermediate filament family.</text>
</comment>
<dbReference type="Gene3D" id="1.20.5.500">
    <property type="entry name" value="Single helix bin"/>
    <property type="match status" value="1"/>
</dbReference>
<keyword evidence="6 13" id="KW-0175">Coiled coil</keyword>
<dbReference type="SMART" id="SM01391">
    <property type="entry name" value="Filament"/>
    <property type="match status" value="1"/>
</dbReference>
<dbReference type="AlphaFoldDB" id="A0A8D0DK55"/>
<reference evidence="16" key="2">
    <citation type="submission" date="2025-09" db="UniProtKB">
        <authorList>
            <consortium name="Ensembl"/>
        </authorList>
    </citation>
    <scope>IDENTIFICATION</scope>
</reference>
<dbReference type="Ensembl" id="ENSSMRT00000004395.1">
    <property type="protein sequence ID" value="ENSSMRP00000003687.1"/>
    <property type="gene ID" value="ENSSMRG00000002871.1"/>
</dbReference>
<evidence type="ECO:0000259" key="15">
    <source>
        <dbReference type="PROSITE" id="PS51842"/>
    </source>
</evidence>
<dbReference type="GO" id="GO:0005198">
    <property type="term" value="F:structural molecule activity"/>
    <property type="evidence" value="ECO:0007669"/>
    <property type="project" value="InterPro"/>
</dbReference>
<dbReference type="GO" id="GO:0045109">
    <property type="term" value="P:intermediate filament organization"/>
    <property type="evidence" value="ECO:0007669"/>
    <property type="project" value="TreeGrafter"/>
</dbReference>
<reference evidence="16" key="1">
    <citation type="submission" date="2025-08" db="UniProtKB">
        <authorList>
            <consortium name="Ensembl"/>
        </authorList>
    </citation>
    <scope>IDENTIFICATION</scope>
</reference>
<dbReference type="Gene3D" id="1.20.5.170">
    <property type="match status" value="1"/>
</dbReference>
<keyword evidence="3" id="KW-0963">Cytoplasm</keyword>
<dbReference type="PANTHER" id="PTHR23239">
    <property type="entry name" value="INTERMEDIATE FILAMENT"/>
    <property type="match status" value="1"/>
</dbReference>
<keyword evidence="5 12" id="KW-0403">Intermediate filament</keyword>
<keyword evidence="17" id="KW-1185">Reference proteome</keyword>